<proteinExistence type="predicted"/>
<keyword evidence="2" id="KW-1185">Reference proteome</keyword>
<evidence type="ECO:0000313" key="1">
    <source>
        <dbReference type="EMBL" id="GER60729.1"/>
    </source>
</evidence>
<dbReference type="EMBL" id="BKCG01000010">
    <property type="protein sequence ID" value="GER60729.1"/>
    <property type="molecule type" value="Genomic_DNA"/>
</dbReference>
<dbReference type="Proteomes" id="UP000326509">
    <property type="component" value="Unassembled WGS sequence"/>
</dbReference>
<gene>
    <name evidence="1" type="ORF">ULMA_28370</name>
</gene>
<name>A0A5J4IS31_9FLAO</name>
<protein>
    <submittedName>
        <fullName evidence="1">Uncharacterized protein</fullName>
    </submittedName>
</protein>
<comment type="caution">
    <text evidence="1">The sequence shown here is derived from an EMBL/GenBank/DDBJ whole genome shotgun (WGS) entry which is preliminary data.</text>
</comment>
<dbReference type="AlphaFoldDB" id="A0A5J4IS31"/>
<evidence type="ECO:0000313" key="2">
    <source>
        <dbReference type="Proteomes" id="UP000326509"/>
    </source>
</evidence>
<organism evidence="1 2">
    <name type="scientific">Patiriisocius marinus</name>
    <dbReference type="NCBI Taxonomy" id="1397112"/>
    <lineage>
        <taxon>Bacteria</taxon>
        <taxon>Pseudomonadati</taxon>
        <taxon>Bacteroidota</taxon>
        <taxon>Flavobacteriia</taxon>
        <taxon>Flavobacteriales</taxon>
        <taxon>Flavobacteriaceae</taxon>
        <taxon>Patiriisocius</taxon>
    </lineage>
</organism>
<sequence>MPYEFLKYKVFGFKRNYEFNATPSLFENENFNLTLEYIEQPNDEHKIANDFLYKVVDYGDETAIFVVKNHGKKTELDGEYLTPFKHKLKESILLQRIRANESSEPTSDLIKFNTINGKIEFIAEIGQFELDKFDEEKNEIVGYNLTEDIVIKMEKACA</sequence>
<reference evidence="1 2" key="1">
    <citation type="submission" date="2019-08" db="EMBL/GenBank/DDBJ databases">
        <title>Draft genome sequence of Ulvibacter marinus type strain NBRC 109484.</title>
        <authorList>
            <person name="Kawano K."/>
            <person name="Ushijima N."/>
            <person name="Kihara M."/>
            <person name="Itoh H."/>
        </authorList>
    </citation>
    <scope>NUCLEOTIDE SEQUENCE [LARGE SCALE GENOMIC DNA]</scope>
    <source>
        <strain evidence="1 2">NBRC 109484</strain>
    </source>
</reference>
<accession>A0A5J4IS31</accession>